<dbReference type="SMART" id="SM00824">
    <property type="entry name" value="PKS_TE"/>
    <property type="match status" value="1"/>
</dbReference>
<evidence type="ECO:0000256" key="10">
    <source>
        <dbReference type="SAM" id="MobiDB-lite"/>
    </source>
</evidence>
<evidence type="ECO:0008006" key="16">
    <source>
        <dbReference type="Google" id="ProtNLM"/>
    </source>
</evidence>
<dbReference type="InterPro" id="IPR015083">
    <property type="entry name" value="NorB/c/GfsB-D-like_docking"/>
</dbReference>
<dbReference type="InterPro" id="IPR049552">
    <property type="entry name" value="PKS_DH_N"/>
</dbReference>
<feature type="compositionally biased region" description="Low complexity" evidence="10">
    <location>
        <begin position="461"/>
        <end position="479"/>
    </location>
</feature>
<feature type="region of interest" description="N-terminal hotdog fold" evidence="9">
    <location>
        <begin position="2482"/>
        <end position="2607"/>
    </location>
</feature>
<dbReference type="Pfam" id="PF21089">
    <property type="entry name" value="PKS_DH_N"/>
    <property type="match status" value="1"/>
</dbReference>
<evidence type="ECO:0000256" key="1">
    <source>
        <dbReference type="ARBA" id="ARBA00001957"/>
    </source>
</evidence>
<feature type="region of interest" description="C-terminal hotdog fold" evidence="9">
    <location>
        <begin position="2619"/>
        <end position="2765"/>
    </location>
</feature>
<dbReference type="Pfam" id="PF08990">
    <property type="entry name" value="Docking"/>
    <property type="match status" value="1"/>
</dbReference>
<feature type="domain" description="PKS/mFAS DH" evidence="13">
    <location>
        <begin position="2482"/>
        <end position="2765"/>
    </location>
</feature>
<protein>
    <recommendedName>
        <fullName evidence="16">Polyketide synthase</fullName>
    </recommendedName>
</protein>
<dbReference type="Pfam" id="PF14765">
    <property type="entry name" value="PS-DH"/>
    <property type="match status" value="1"/>
</dbReference>
<dbReference type="Pfam" id="PF00109">
    <property type="entry name" value="ketoacyl-synt"/>
    <property type="match status" value="2"/>
</dbReference>
<dbReference type="SMART" id="SM01294">
    <property type="entry name" value="PKS_PP_betabranch"/>
    <property type="match status" value="2"/>
</dbReference>
<dbReference type="NCBIfam" id="NF045894">
    <property type="entry name" value="PKS_plus_SDR"/>
    <property type="match status" value="1"/>
</dbReference>
<dbReference type="InterPro" id="IPR041618">
    <property type="entry name" value="PKS_DE"/>
</dbReference>
<dbReference type="GeneID" id="301550867"/>
<keyword evidence="3" id="KW-0596">Phosphopantetheine</keyword>
<dbReference type="InterPro" id="IPR020802">
    <property type="entry name" value="TesA-like"/>
</dbReference>
<dbReference type="SMART" id="SM00827">
    <property type="entry name" value="PKS_AT"/>
    <property type="match status" value="2"/>
</dbReference>
<evidence type="ECO:0000313" key="15">
    <source>
        <dbReference type="Proteomes" id="UP000600080"/>
    </source>
</evidence>
<dbReference type="Pfam" id="PF08659">
    <property type="entry name" value="KR"/>
    <property type="match status" value="2"/>
</dbReference>
<dbReference type="InterPro" id="IPR050091">
    <property type="entry name" value="PKS_NRPS_Biosynth_Enz"/>
</dbReference>
<keyword evidence="5" id="KW-0808">Transferase</keyword>
<dbReference type="Pfam" id="PF02801">
    <property type="entry name" value="Ketoacyl-synt_C"/>
    <property type="match status" value="2"/>
</dbReference>
<dbReference type="Gene3D" id="1.10.1200.10">
    <property type="entry name" value="ACP-like"/>
    <property type="match status" value="2"/>
</dbReference>
<dbReference type="SUPFAM" id="SSF47336">
    <property type="entry name" value="ACP-like"/>
    <property type="match status" value="1"/>
</dbReference>
<dbReference type="InterPro" id="IPR014043">
    <property type="entry name" value="Acyl_transferase_dom"/>
</dbReference>
<dbReference type="CDD" id="cd00833">
    <property type="entry name" value="PKS"/>
    <property type="match status" value="2"/>
</dbReference>
<evidence type="ECO:0000256" key="6">
    <source>
        <dbReference type="ARBA" id="ARBA00023194"/>
    </source>
</evidence>
<dbReference type="InterPro" id="IPR032821">
    <property type="entry name" value="PKS_assoc"/>
</dbReference>
<dbReference type="InterPro" id="IPR057326">
    <property type="entry name" value="KR_dom"/>
</dbReference>
<dbReference type="SMART" id="SM00826">
    <property type="entry name" value="PKS_DH"/>
    <property type="match status" value="1"/>
</dbReference>
<dbReference type="PROSITE" id="PS00012">
    <property type="entry name" value="PHOSPHOPANTETHEINE"/>
    <property type="match status" value="2"/>
</dbReference>
<evidence type="ECO:0000259" key="13">
    <source>
        <dbReference type="PROSITE" id="PS52019"/>
    </source>
</evidence>
<feature type="region of interest" description="Disordered" evidence="10">
    <location>
        <begin position="461"/>
        <end position="486"/>
    </location>
</feature>
<dbReference type="Pfam" id="PF22953">
    <property type="entry name" value="SpnB_Rossmann"/>
    <property type="match status" value="1"/>
</dbReference>
<dbReference type="InterPro" id="IPR020807">
    <property type="entry name" value="PKS_DH"/>
</dbReference>
<proteinExistence type="predicted"/>
<dbReference type="Pfam" id="PF00550">
    <property type="entry name" value="PP-binding"/>
    <property type="match status" value="2"/>
</dbReference>
<evidence type="ECO:0000256" key="7">
    <source>
        <dbReference type="ARBA" id="ARBA00023268"/>
    </source>
</evidence>
<feature type="domain" description="Ketosynthase family 3 (KS3)" evidence="12">
    <location>
        <begin position="32"/>
        <end position="458"/>
    </location>
</feature>
<dbReference type="SMART" id="SM00823">
    <property type="entry name" value="PKS_PP"/>
    <property type="match status" value="2"/>
</dbReference>
<dbReference type="PROSITE" id="PS50075">
    <property type="entry name" value="CARRIER"/>
    <property type="match status" value="2"/>
</dbReference>
<dbReference type="PROSITE" id="PS00606">
    <property type="entry name" value="KS3_1"/>
    <property type="match status" value="2"/>
</dbReference>
<evidence type="ECO:0000256" key="9">
    <source>
        <dbReference type="PROSITE-ProRule" id="PRU01363"/>
    </source>
</evidence>
<comment type="pathway">
    <text evidence="2">Antibiotic biosynthesis.</text>
</comment>
<feature type="domain" description="Ketosynthase family 3 (KS3)" evidence="12">
    <location>
        <begin position="1591"/>
        <end position="2017"/>
    </location>
</feature>
<reference evidence="15" key="1">
    <citation type="journal article" date="2019" name="Int. J. Syst. Evol. Microbiol.">
        <title>The Global Catalogue of Microorganisms (GCM) 10K type strain sequencing project: providing services to taxonomists for standard genome sequencing and annotation.</title>
        <authorList>
            <consortium name="The Broad Institute Genomics Platform"/>
            <consortium name="The Broad Institute Genome Sequencing Center for Infectious Disease"/>
            <person name="Wu L."/>
            <person name="Ma J."/>
        </authorList>
    </citation>
    <scope>NUCLEOTIDE SEQUENCE [LARGE SCALE GENOMIC DNA]</scope>
    <source>
        <strain evidence="15">CGMCC 4.7323</strain>
    </source>
</reference>
<dbReference type="PANTHER" id="PTHR43775">
    <property type="entry name" value="FATTY ACID SYNTHASE"/>
    <property type="match status" value="1"/>
</dbReference>
<dbReference type="PROSITE" id="PS52004">
    <property type="entry name" value="KS3_2"/>
    <property type="match status" value="2"/>
</dbReference>
<feature type="active site" description="Proton acceptor; for dehydratase activity" evidence="9">
    <location>
        <position position="2514"/>
    </location>
</feature>
<dbReference type="SMART" id="SM00822">
    <property type="entry name" value="PKS_KR"/>
    <property type="match status" value="2"/>
</dbReference>
<evidence type="ECO:0000313" key="14">
    <source>
        <dbReference type="EMBL" id="GGN56907.1"/>
    </source>
</evidence>
<dbReference type="InterPro" id="IPR016036">
    <property type="entry name" value="Malonyl_transacylase_ACP-bd"/>
</dbReference>
<dbReference type="SUPFAM" id="SSF53474">
    <property type="entry name" value="alpha/beta-Hydrolases"/>
    <property type="match status" value="1"/>
</dbReference>
<dbReference type="InterPro" id="IPR049551">
    <property type="entry name" value="PKS_DH_C"/>
</dbReference>
<dbReference type="Pfam" id="PF16197">
    <property type="entry name" value="KAsynt_C_assoc"/>
    <property type="match status" value="2"/>
</dbReference>
<dbReference type="InterPro" id="IPR020841">
    <property type="entry name" value="PKS_Beta-ketoAc_synthase_dom"/>
</dbReference>
<dbReference type="InterPro" id="IPR016035">
    <property type="entry name" value="Acyl_Trfase/lysoPLipase"/>
</dbReference>
<keyword evidence="8" id="KW-0012">Acyltransferase</keyword>
<dbReference type="InterPro" id="IPR049900">
    <property type="entry name" value="PKS_mFAS_DH"/>
</dbReference>
<dbReference type="Gene3D" id="3.40.50.720">
    <property type="entry name" value="NAD(P)-binding Rossmann-like Domain"/>
    <property type="match status" value="2"/>
</dbReference>
<keyword evidence="6" id="KW-0045">Antibiotic biosynthesis</keyword>
<accession>A0ABQ2JXV5</accession>
<dbReference type="RefSeq" id="WP_189101940.1">
    <property type="nucleotide sequence ID" value="NZ_BMND01000027.1"/>
</dbReference>
<dbReference type="InterPro" id="IPR029058">
    <property type="entry name" value="AB_hydrolase_fold"/>
</dbReference>
<name>A0ABQ2JXV5_9ACTN</name>
<dbReference type="PANTHER" id="PTHR43775:SF51">
    <property type="entry name" value="INACTIVE PHENOLPHTHIOCEROL SYNTHESIS POLYKETIDE SYNTHASE TYPE I PKS1-RELATED"/>
    <property type="match status" value="1"/>
</dbReference>
<comment type="cofactor">
    <cofactor evidence="1">
        <name>pantetheine 4'-phosphate</name>
        <dbReference type="ChEBI" id="CHEBI:47942"/>
    </cofactor>
</comment>
<dbReference type="Gene3D" id="3.40.47.10">
    <property type="match status" value="2"/>
</dbReference>
<organism evidence="14 15">
    <name type="scientific">Streptomyces kronopolitis</name>
    <dbReference type="NCBI Taxonomy" id="1612435"/>
    <lineage>
        <taxon>Bacteria</taxon>
        <taxon>Bacillati</taxon>
        <taxon>Actinomycetota</taxon>
        <taxon>Actinomycetes</taxon>
        <taxon>Kitasatosporales</taxon>
        <taxon>Streptomycetaceae</taxon>
        <taxon>Streptomyces</taxon>
    </lineage>
</organism>
<comment type="caution">
    <text evidence="14">The sequence shown here is derived from an EMBL/GenBank/DDBJ whole genome shotgun (WGS) entry which is preliminary data.</text>
</comment>
<dbReference type="InterPro" id="IPR014030">
    <property type="entry name" value="Ketoacyl_synth_N"/>
</dbReference>
<evidence type="ECO:0000259" key="11">
    <source>
        <dbReference type="PROSITE" id="PS50075"/>
    </source>
</evidence>
<keyword evidence="15" id="KW-1185">Reference proteome</keyword>
<evidence type="ECO:0000259" key="12">
    <source>
        <dbReference type="PROSITE" id="PS52004"/>
    </source>
</evidence>
<dbReference type="CDD" id="cd08956">
    <property type="entry name" value="KR_3_FAS_SDR_x"/>
    <property type="match status" value="1"/>
</dbReference>
<dbReference type="SUPFAM" id="SSF53901">
    <property type="entry name" value="Thiolase-like"/>
    <property type="match status" value="2"/>
</dbReference>
<gene>
    <name evidence="14" type="ORF">GCM10012285_51840</name>
</gene>
<keyword evidence="7" id="KW-0511">Multifunctional enzyme</keyword>
<dbReference type="Gene3D" id="3.40.50.1820">
    <property type="entry name" value="alpha/beta hydrolase"/>
    <property type="match status" value="1"/>
</dbReference>
<dbReference type="InterPro" id="IPR036736">
    <property type="entry name" value="ACP-like_sf"/>
</dbReference>
<keyword evidence="4" id="KW-0597">Phosphoprotein</keyword>
<sequence length="3652" mass="382564">MNEEKLLEYLKKVTSDLHQTRQRLQEVEAGRQEPVAIVAMSCRFPGGVGSPEEFWRLLAGGVDAIGEWPADRGWDVEALYDPEPGVPGRSYTRAGGFLDDVGGFDAGFFGISPREAVAMDPQQRLLLETSWEAFERAGIDPAELRGSRTGVFAGTNGQDYTALLLGAAEGLEGHIGTGNAASVVSGRVSYALGLEGPAVTVDTACSSSLVALHLGAQALRSGECDLALAGGVTVMSTPGLFLEFSRQRGLAADGRCKAFADAADGTAWGEGAGMLLVERLSDARRHGHPVLAVLRGSAVNQDGASNGLTAPNGPSQQRVIWQALSGAGLATADVDMVEAHGTGTTLGDPIEAQALLATYGQDRDERQPLWLGSVKSNIGHTQAAAGAAGVIKIVLALQEGLMPSTLHIDRPSSHVDWSAGNVSLLAEATDWPDHGRPRRAAVSSFGVSGTNAHVILEQAPAREPAPEADGAPEPDTAPGTDTEPRDLAFPLSARTAESLRTLAARLHERLSGPTPPPLSDLAWSLATTRTTFEHRAAVLAADHEELRRGLDLLARDAPAPGVVRGTSGTDGRTAFVFPGQGSQWAGMATELLDTDPEFRARFTECARAVEQFTDWSLDEVLRGAPGAPSLDRVDVVQPALFAVMVALAGLWRARGVQPDAVVGHSQGEIAAACVAGALSLEDAARVVVLRSRALTALAGRGGMMSVLLPLPEVEERLAPWGDAISVAAVNGPRSVVVSGAADALDELFAALQADGAQVRRIPVDYASHSAQVEEIREQLLADLAPVRPRSGATPFFSTVTGDWIDTGRLDAEYWYRNLRRTVRFEHAVRSLAEHDYRAYVEASPHPVVTTAVRETLDALDLTDAAVVGTLRKGEGGPRRFLTSLAELFVAGGPVTWRTVLDPAGAGGARRIALPTYPFQRRRYWPEPAPALRGGPGDATDSRFWEAVESGDADTLGAALSLDPATLDALLPALSDYRRRHREGAQADSWRYRITWKPVPAGTAPATLRGTWLLLTPGDHAPADDLTTALAAAGAQPVTVLVDTDGDRAALAGTIEAALRGTTAPDAPPPPVAGIVSLLALDEDEHGAHPGLPRGFAATVALVQALDDLGVQAPLWFATRGAVTTDPLRGVTAPHQALVWGFGRVVALEQPERWGGLLDLPATLDPAAATAVVRALAGLGDEDQLAIRPHGILARRLVRAATGALDTARRWAPEGTVLVTGGTGALGRHVARWLARNGAPHLLLVSRRGADTPGTDELAAELAEFGTHAEFAACDIADRDALAALLDTIPADRPLTAVLHTAAVLDDGTINSLTPAQLAGVLRVKAGGARNLDELTRAHDLSAFVLFSSTAGTIGAPGHANYAPGNAYLDALAQQRRAAGHRATSIAWGPWAEAGMAEGTVGERLHRHGVRVMDPQSAVAALQRALDHDDTTLAVTDIDWDTFTHAYTTARTRPLIADLPDAQRARATAAPATEDTTEGPTLARQLAALDEAEQRQALSELVRAHIAAVLNHSDPDEIAPHRAFRELGFDSLMAVELRNALSTAIGTRLPATLIFDHPTPAALATRLRTELHLDEAQDPATPAPSRATAPEDDPIAIVAMSCRFPGGVGSPEEFWRLLAGGVDAIGEWPADRGWDVEALYDPEPGVPGRSYTRAGGFLDDVGGFDAGFFGISPREAVAMDPQQRLLLETSWEAFERAGIDPVSLRGSRTGVFAGTNYQDYSSRSLAPAPDAEAHLGTGNSASVMSGRLSYTFGLEGPAVTVDTACSSSLVALHLAAQALRSGECDLALAGGVTVMSTPGLFLDFSRQQGLAPDGRCKAFADRTDGTGFSEGVGVVLVERLSDAQRNGHTVLALLRGSAVNQDGASNGLTAPNGPSQQRVIREALAGAGLSGTDVDAVEAHGTGTTLGDPIEAQALLATYGRDRETDRPLWLGSVKSNIGHTQAAAGVAGLIKMVLALQHGTLPPTLHIDRPSTHVDWSEGNVRLLTDPVEWPDTDRPRRAGISSFGISGTNVHAILEQAPATPAPPPARTPSVPVTWTLSGTTRDALRAQAGRLHTHLAARPDADPRDVGLSLATTRSAFEHRAALVGATRDELLSGLSALANGEAPAHVLTGVVRGEGRTALLFAGQGAQRAGMGRELYDSFPVFADAFDAVCAHFEGELDSALRDVVFGEDAELLSRTGFTQPALFAFEVALFRLVESFGVRPDYLVGHSIGELVAAHVAGVLSLEDACRLVAARGRLMQALPAGGAMVALQASEDEVLPLLEGQEQRVSIAAVNGPQSVVVSGEEAAVSEVAERFESEGRKVKRLTVSHAFHSPLMEPMLDDFRTVAESLTFEAPRIPVVSNVTGQLATPQELTSPAYWVRHVREAVRFADGIRRLEEQGVTRFLEIGPDGTLTAMAQACLDGERTLIPALRKDRPETHGVMSAVGALHTSGAGLDWAALFPGARRVDLPTYAFQRRRYWWDAVAAAGDLDAVGLRAAGHPLLGAAVTVAGAESVVFTGRLSLATHAWLADHAVLGRVILPATAYLDLAVSAGDRTGCDHLAELTLEAPLVLPERGAVQLQVAVSAPDDAGCRSFTVHSRPVAEGDDAPWARHAQGTLATAPANEPVVPGSWPPEGAEPVGTGEWYDAFAEAGFAYGPAFRGLGRVWRRGEELYAEAALPEPYRADAARFTLHPALLDAAVQTLLVGGRDAGDGTEGGGGAMLPFAWSGVTFHAEGADALRVRLAPAEGRNDAFSVLVTDVSGRPVASADALTLRTVTSEQLPAVPQTGPPAPLRVDWRATPVPARSGAARWVVLGSPAGAAPGSAGDSGITEALDGAGVHTESYADLDALAAAVDTGMTMPDTVLLECATDTGTAAGTAAAPDVRGLLATTLATCRQWLAEERFAGSRLVLVTRGAVAAAPGEDVGDLAGAALCGLVRSAQREHPGRLWLLDLDHSEASRGALADAVAAAPAQAVLRDGVLRLPQLTRVEPPRAPQAPQPPFEPDGTVLVTGATGALGQLLARHLVARHGVRHLLLASRRGPAADGADRLRAELAEQGAEVSLAACDVAERADVAALLASVPAEHPLTAVVHLAGVVDDGVLTALDEERIDRTLRPKADAAWLLHELTKDQKLSAFVLFSSAAGTFGSAGQANYAAANAFLDGLAGHRAAQGLPATSLAWGLWAEDGGMTTGLADTDRRRMARGGMRPLSAEDGLALFDAALATGDPALVTLALGSGGQAALLDGAAPGRTRRTVSASAADKDDLLARLTDAGPEGRDALLLDLVRRQVAAVLGHGSPDDVEPDRDFTELGFDSLTAVELRNQLGTVTGLRLPPTLVFDVATPQDLAARLGEELTAGALPRSGAAGSDDRSSAPARAQDTLGALFRGACESGRVEEGFALLQAAARLRPTFDAPQDAGAQCTPVRLARGGDSPEAPEPALICFSSYVALAGVHQYARFASAHRGTRDVWALPTPGFGRAEHLPASFDAVVRLQAEAVLRCADGGPFVLLGSSSGGILALAVAHHLEKAGTPPAGVALLDTYLPREDSPFTRFAGEMIGGMFARESLFAHMDSDRLTAMSWYIHVVGAWSPDRLSCPVLLVRSSEPPVSAEQGEQLAPEEWQASWDGADAVTDVPGNHFTMMEDHAASTAKTVNAWMEALPEPRPGDPPR</sequence>
<dbReference type="SUPFAM" id="SSF52151">
    <property type="entry name" value="FabD/lysophospholipase-like"/>
    <property type="match status" value="2"/>
</dbReference>
<evidence type="ECO:0000256" key="2">
    <source>
        <dbReference type="ARBA" id="ARBA00004792"/>
    </source>
</evidence>
<dbReference type="InterPro" id="IPR020806">
    <property type="entry name" value="PKS_PP-bd"/>
</dbReference>
<dbReference type="InterPro" id="IPR016039">
    <property type="entry name" value="Thiolase-like"/>
</dbReference>
<feature type="domain" description="Carrier" evidence="11">
    <location>
        <begin position="1495"/>
        <end position="1570"/>
    </location>
</feature>
<dbReference type="Gene3D" id="3.10.129.110">
    <property type="entry name" value="Polyketide synthase dehydratase"/>
    <property type="match status" value="1"/>
</dbReference>
<dbReference type="SUPFAM" id="SSF51735">
    <property type="entry name" value="NAD(P)-binding Rossmann-fold domains"/>
    <property type="match status" value="4"/>
</dbReference>
<dbReference type="InterPro" id="IPR036291">
    <property type="entry name" value="NAD(P)-bd_dom_sf"/>
</dbReference>
<dbReference type="PROSITE" id="PS52019">
    <property type="entry name" value="PKS_MFAS_DH"/>
    <property type="match status" value="1"/>
</dbReference>
<dbReference type="InterPro" id="IPR001031">
    <property type="entry name" value="Thioesterase"/>
</dbReference>
<dbReference type="SUPFAM" id="SSF55048">
    <property type="entry name" value="Probable ACP-binding domain of malonyl-CoA ACP transacylase"/>
    <property type="match status" value="2"/>
</dbReference>
<dbReference type="Gene3D" id="3.30.70.3290">
    <property type="match status" value="2"/>
</dbReference>
<evidence type="ECO:0000256" key="5">
    <source>
        <dbReference type="ARBA" id="ARBA00022679"/>
    </source>
</evidence>
<dbReference type="InterPro" id="IPR055123">
    <property type="entry name" value="SpnB-like_Rossmann"/>
</dbReference>
<dbReference type="SMART" id="SM00825">
    <property type="entry name" value="PKS_KS"/>
    <property type="match status" value="2"/>
</dbReference>
<dbReference type="Pfam" id="PF00975">
    <property type="entry name" value="Thioesterase"/>
    <property type="match status" value="1"/>
</dbReference>
<dbReference type="Proteomes" id="UP000600080">
    <property type="component" value="Unassembled WGS sequence"/>
</dbReference>
<dbReference type="InterPro" id="IPR014031">
    <property type="entry name" value="Ketoacyl_synth_C"/>
</dbReference>
<dbReference type="Gene3D" id="3.40.366.10">
    <property type="entry name" value="Malonyl-Coenzyme A Acyl Carrier Protein, domain 2"/>
    <property type="match status" value="2"/>
</dbReference>
<dbReference type="InterPro" id="IPR013968">
    <property type="entry name" value="PKS_KR"/>
</dbReference>
<feature type="active site" description="Proton donor; for dehydratase activity" evidence="9">
    <location>
        <position position="2680"/>
    </location>
</feature>
<evidence type="ECO:0000256" key="4">
    <source>
        <dbReference type="ARBA" id="ARBA00022553"/>
    </source>
</evidence>
<dbReference type="InterPro" id="IPR042104">
    <property type="entry name" value="PKS_dehydratase_sf"/>
</dbReference>
<evidence type="ECO:0000256" key="8">
    <source>
        <dbReference type="ARBA" id="ARBA00023315"/>
    </source>
</evidence>
<dbReference type="Pfam" id="PF18369">
    <property type="entry name" value="PKS_DE"/>
    <property type="match status" value="1"/>
</dbReference>
<dbReference type="EMBL" id="BMND01000027">
    <property type="protein sequence ID" value="GGN56907.1"/>
    <property type="molecule type" value="Genomic_DNA"/>
</dbReference>
<dbReference type="InterPro" id="IPR006162">
    <property type="entry name" value="Ppantetheine_attach_site"/>
</dbReference>
<dbReference type="InterPro" id="IPR009081">
    <property type="entry name" value="PP-bd_ACP"/>
</dbReference>
<dbReference type="InterPro" id="IPR001227">
    <property type="entry name" value="Ac_transferase_dom_sf"/>
</dbReference>
<dbReference type="Pfam" id="PF00698">
    <property type="entry name" value="Acyl_transf_1"/>
    <property type="match status" value="2"/>
</dbReference>
<dbReference type="Gene3D" id="6.10.140.1830">
    <property type="match status" value="1"/>
</dbReference>
<feature type="domain" description="Carrier" evidence="11">
    <location>
        <begin position="3262"/>
        <end position="3337"/>
    </location>
</feature>
<dbReference type="InterPro" id="IPR018201">
    <property type="entry name" value="Ketoacyl_synth_AS"/>
</dbReference>
<dbReference type="CDD" id="cd08952">
    <property type="entry name" value="KR_1_SDR_x"/>
    <property type="match status" value="1"/>
</dbReference>
<evidence type="ECO:0000256" key="3">
    <source>
        <dbReference type="ARBA" id="ARBA00022450"/>
    </source>
</evidence>